<evidence type="ECO:0000256" key="11">
    <source>
        <dbReference type="ARBA" id="ARBA00030363"/>
    </source>
</evidence>
<accession>A0A1D2VH62</accession>
<evidence type="ECO:0000313" key="19">
    <source>
        <dbReference type="EMBL" id="ODV60994.1"/>
    </source>
</evidence>
<evidence type="ECO:0000256" key="12">
    <source>
        <dbReference type="ARBA" id="ARBA00031778"/>
    </source>
</evidence>
<dbReference type="InterPro" id="IPR050411">
    <property type="entry name" value="AlphaKG_dependent_hydroxylases"/>
</dbReference>
<comment type="cofactor">
    <cofactor evidence="1">
        <name>Fe(2+)</name>
        <dbReference type="ChEBI" id="CHEBI:29033"/>
    </cofactor>
</comment>
<keyword evidence="8 19" id="KW-0223">Dioxygenase</keyword>
<dbReference type="InterPro" id="IPR042098">
    <property type="entry name" value="TauD-like_sf"/>
</dbReference>
<gene>
    <name evidence="19" type="ORF">ASCRUDRAFT_16615</name>
</gene>
<comment type="cofactor">
    <cofactor evidence="2">
        <name>L-ascorbate</name>
        <dbReference type="ChEBI" id="CHEBI:38290"/>
    </cofactor>
</comment>
<feature type="non-terminal residue" evidence="19">
    <location>
        <position position="1"/>
    </location>
</feature>
<dbReference type="Gene3D" id="3.30.2020.30">
    <property type="match status" value="1"/>
</dbReference>
<dbReference type="RefSeq" id="XP_020047301.1">
    <property type="nucleotide sequence ID" value="XM_020189436.2"/>
</dbReference>
<evidence type="ECO:0000256" key="6">
    <source>
        <dbReference type="ARBA" id="ARBA00022723"/>
    </source>
</evidence>
<keyword evidence="7" id="KW-0124">Carnitine biosynthesis</keyword>
<dbReference type="NCBIfam" id="TIGR02410">
    <property type="entry name" value="carnitine_TMLD"/>
    <property type="match status" value="1"/>
</dbReference>
<proteinExistence type="inferred from homology"/>
<dbReference type="EC" id="1.14.11.8" evidence="5"/>
<dbReference type="GO" id="GO:0005506">
    <property type="term" value="F:iron ion binding"/>
    <property type="evidence" value="ECO:0007669"/>
    <property type="project" value="InterPro"/>
</dbReference>
<dbReference type="OrthoDB" id="408743at2759"/>
<comment type="catalytic activity">
    <reaction evidence="15">
        <text>N(6),N(6),N(6)-trimethyl-L-lysine + 2-oxoglutarate + O2 = (3S)-3-hydroxy-N(6),N(6),N(6)-trimethyl-L-lysine + succinate + CO2</text>
        <dbReference type="Rhea" id="RHEA:14181"/>
        <dbReference type="ChEBI" id="CHEBI:15379"/>
        <dbReference type="ChEBI" id="CHEBI:16526"/>
        <dbReference type="ChEBI" id="CHEBI:16810"/>
        <dbReference type="ChEBI" id="CHEBI:30031"/>
        <dbReference type="ChEBI" id="CHEBI:58100"/>
        <dbReference type="ChEBI" id="CHEBI:141499"/>
        <dbReference type="EC" id="1.14.11.8"/>
    </reaction>
</comment>
<keyword evidence="6" id="KW-0479">Metal-binding</keyword>
<dbReference type="InterPro" id="IPR003819">
    <property type="entry name" value="TauD/TfdA-like"/>
</dbReference>
<evidence type="ECO:0000256" key="15">
    <source>
        <dbReference type="ARBA" id="ARBA00049334"/>
    </source>
</evidence>
<evidence type="ECO:0000259" key="18">
    <source>
        <dbReference type="Pfam" id="PF06155"/>
    </source>
</evidence>
<dbReference type="GO" id="GO:0045329">
    <property type="term" value="P:carnitine biosynthetic process"/>
    <property type="evidence" value="ECO:0007669"/>
    <property type="project" value="UniProtKB-UniPathway"/>
</dbReference>
<keyword evidence="10" id="KW-0408">Iron</keyword>
<dbReference type="Pfam" id="PF06155">
    <property type="entry name" value="GBBH-like_N"/>
    <property type="match status" value="1"/>
</dbReference>
<evidence type="ECO:0000313" key="20">
    <source>
        <dbReference type="Proteomes" id="UP000095038"/>
    </source>
</evidence>
<keyword evidence="20" id="KW-1185">Reference proteome</keyword>
<feature type="domain" description="TauD/TfdA-like" evidence="17">
    <location>
        <begin position="122"/>
        <end position="384"/>
    </location>
</feature>
<dbReference type="PANTHER" id="PTHR10696">
    <property type="entry name" value="GAMMA-BUTYROBETAINE HYDROXYLASE-RELATED"/>
    <property type="match status" value="1"/>
</dbReference>
<dbReference type="SUPFAM" id="SSF51197">
    <property type="entry name" value="Clavaminate synthase-like"/>
    <property type="match status" value="1"/>
</dbReference>
<protein>
    <recommendedName>
        <fullName evidence="16">Trimethyllysine dioxygenase</fullName>
        <ecNumber evidence="5">1.14.11.8</ecNumber>
    </recommendedName>
    <alternativeName>
        <fullName evidence="12">Epsilon-trimethyllysine 2-oxoglutarate dioxygenase</fullName>
    </alternativeName>
    <alternativeName>
        <fullName evidence="11">TML hydroxylase</fullName>
    </alternativeName>
    <alternativeName>
        <fullName evidence="13">TML-alpha-ketoglutarate dioxygenase</fullName>
    </alternativeName>
</protein>
<evidence type="ECO:0000256" key="10">
    <source>
        <dbReference type="ARBA" id="ARBA00023004"/>
    </source>
</evidence>
<dbReference type="GeneID" id="30963072"/>
<dbReference type="InterPro" id="IPR010376">
    <property type="entry name" value="GBBH-like_N"/>
</dbReference>
<comment type="function">
    <text evidence="14">Converts trimethyllysine (TML) into hydroxytrimethyllysine (HTML).</text>
</comment>
<feature type="non-terminal residue" evidence="19">
    <location>
        <position position="408"/>
    </location>
</feature>
<sequence length="408" mass="47686">YLNIWLRDSCHCELCYHSLTKQRLLDTFAIPIEVKPKRVSIIDNVDLKIIWDDDHVSLYTSNFLISNSFSLADSNPSAKISNEDRVLEKRIYWNKSKILNEFPEVDYNDIFSSSESKSHLAIDDWIMKTFIYGFCFVNNVPVNPVDTEKLILKFSFIRETHYGKFWDFTANLKINDTAYTNLEIPLHTDGTYFSESPGLQVFHLLKHINGSGGETNLVDGFHCADVLKKNHPVYFKFLSVFKIPFHSVGDENNFIQPDTFKSIFEVNSVNNSVTNPRSTTPDINHRNEVIQVRWNNSDRSLLNLNLNYSGDYLNHIKSQFGLSSNLEIIDLFYKAIYKWNEIIQDDSNNIRLQLQPTKVLFFDNWRVFHSRTKFDGERRLCGAYLNRDDFFSKVKLISINRKQLLKEL</sequence>
<evidence type="ECO:0000256" key="3">
    <source>
        <dbReference type="ARBA" id="ARBA00005022"/>
    </source>
</evidence>
<evidence type="ECO:0000256" key="4">
    <source>
        <dbReference type="ARBA" id="ARBA00008654"/>
    </source>
</evidence>
<dbReference type="GO" id="GO:0050353">
    <property type="term" value="F:trimethyllysine dioxygenase activity"/>
    <property type="evidence" value="ECO:0007669"/>
    <property type="project" value="UniProtKB-EC"/>
</dbReference>
<dbReference type="AlphaFoldDB" id="A0A1D2VH62"/>
<evidence type="ECO:0000256" key="1">
    <source>
        <dbReference type="ARBA" id="ARBA00001954"/>
    </source>
</evidence>
<evidence type="ECO:0000256" key="8">
    <source>
        <dbReference type="ARBA" id="ARBA00022964"/>
    </source>
</evidence>
<dbReference type="EMBL" id="KV454480">
    <property type="protein sequence ID" value="ODV60994.1"/>
    <property type="molecule type" value="Genomic_DNA"/>
</dbReference>
<dbReference type="InterPro" id="IPR012776">
    <property type="entry name" value="Trimethyllysine_dOase"/>
</dbReference>
<evidence type="ECO:0000256" key="7">
    <source>
        <dbReference type="ARBA" id="ARBA00022873"/>
    </source>
</evidence>
<dbReference type="Gene3D" id="3.60.130.10">
    <property type="entry name" value="Clavaminate synthase-like"/>
    <property type="match status" value="1"/>
</dbReference>
<dbReference type="FunFam" id="3.30.2020.30:FF:000002">
    <property type="entry name" value="Putative gamma-butyrobetaine dioxygenase"/>
    <property type="match status" value="1"/>
</dbReference>
<dbReference type="Proteomes" id="UP000095038">
    <property type="component" value="Unassembled WGS sequence"/>
</dbReference>
<dbReference type="STRING" id="1344418.A0A1D2VH62"/>
<evidence type="ECO:0000256" key="14">
    <source>
        <dbReference type="ARBA" id="ARBA00046008"/>
    </source>
</evidence>
<organism evidence="19 20">
    <name type="scientific">Ascoidea rubescens DSM 1968</name>
    <dbReference type="NCBI Taxonomy" id="1344418"/>
    <lineage>
        <taxon>Eukaryota</taxon>
        <taxon>Fungi</taxon>
        <taxon>Dikarya</taxon>
        <taxon>Ascomycota</taxon>
        <taxon>Saccharomycotina</taxon>
        <taxon>Saccharomycetes</taxon>
        <taxon>Ascoideaceae</taxon>
        <taxon>Ascoidea</taxon>
    </lineage>
</organism>
<comment type="pathway">
    <text evidence="3">Amine and polyamine biosynthesis; carnitine biosynthesis.</text>
</comment>
<dbReference type="PANTHER" id="PTHR10696:SF51">
    <property type="entry name" value="TRIMETHYLLYSINE DIOXYGENASE, MITOCHONDRIAL"/>
    <property type="match status" value="1"/>
</dbReference>
<evidence type="ECO:0000256" key="13">
    <source>
        <dbReference type="ARBA" id="ARBA00032283"/>
    </source>
</evidence>
<comment type="similarity">
    <text evidence="4">Belongs to the gamma-BBH/TMLD family.</text>
</comment>
<dbReference type="InterPro" id="IPR038492">
    <property type="entry name" value="GBBH-like_N_sf"/>
</dbReference>
<evidence type="ECO:0000256" key="16">
    <source>
        <dbReference type="ARBA" id="ARBA00071191"/>
    </source>
</evidence>
<dbReference type="UniPathway" id="UPA00118"/>
<evidence type="ECO:0000259" key="17">
    <source>
        <dbReference type="Pfam" id="PF02668"/>
    </source>
</evidence>
<keyword evidence="9" id="KW-0560">Oxidoreductase</keyword>
<dbReference type="GO" id="GO:0005739">
    <property type="term" value="C:mitochondrion"/>
    <property type="evidence" value="ECO:0007669"/>
    <property type="project" value="TreeGrafter"/>
</dbReference>
<evidence type="ECO:0000256" key="9">
    <source>
        <dbReference type="ARBA" id="ARBA00023002"/>
    </source>
</evidence>
<feature type="domain" description="Gamma-butyrobetaine hydroxylase-like N-terminal" evidence="18">
    <location>
        <begin position="3"/>
        <end position="64"/>
    </location>
</feature>
<name>A0A1D2VH62_9ASCO</name>
<dbReference type="Pfam" id="PF02668">
    <property type="entry name" value="TauD"/>
    <property type="match status" value="1"/>
</dbReference>
<evidence type="ECO:0000256" key="2">
    <source>
        <dbReference type="ARBA" id="ARBA00001961"/>
    </source>
</evidence>
<reference evidence="20" key="1">
    <citation type="submission" date="2016-05" db="EMBL/GenBank/DDBJ databases">
        <title>Comparative genomics of biotechnologically important yeasts.</title>
        <authorList>
            <consortium name="DOE Joint Genome Institute"/>
            <person name="Riley R."/>
            <person name="Haridas S."/>
            <person name="Wolfe K.H."/>
            <person name="Lopes M.R."/>
            <person name="Hittinger C.T."/>
            <person name="Goker M."/>
            <person name="Salamov A."/>
            <person name="Wisecaver J."/>
            <person name="Long T.M."/>
            <person name="Aerts A.L."/>
            <person name="Barry K."/>
            <person name="Choi C."/>
            <person name="Clum A."/>
            <person name="Coughlan A.Y."/>
            <person name="Deshpande S."/>
            <person name="Douglass A.P."/>
            <person name="Hanson S.J."/>
            <person name="Klenk H.-P."/>
            <person name="Labutti K."/>
            <person name="Lapidus A."/>
            <person name="Lindquist E."/>
            <person name="Lipzen A."/>
            <person name="Meier-Kolthoff J.P."/>
            <person name="Ohm R.A."/>
            <person name="Otillar R.P."/>
            <person name="Pangilinan J."/>
            <person name="Peng Y."/>
            <person name="Rokas A."/>
            <person name="Rosa C.A."/>
            <person name="Scheuner C."/>
            <person name="Sibirny A.A."/>
            <person name="Slot J.C."/>
            <person name="Stielow J.B."/>
            <person name="Sun H."/>
            <person name="Kurtzman C.P."/>
            <person name="Blackwell M."/>
            <person name="Grigoriev I.V."/>
            <person name="Jeffries T.W."/>
        </authorList>
    </citation>
    <scope>NUCLEOTIDE SEQUENCE [LARGE SCALE GENOMIC DNA]</scope>
    <source>
        <strain evidence="20">DSM 1968</strain>
    </source>
</reference>
<dbReference type="InParanoid" id="A0A1D2VH62"/>
<dbReference type="FunFam" id="3.60.130.10:FF:000001">
    <property type="entry name" value="Trimethyllysine dioxygenase, mitochondrial"/>
    <property type="match status" value="1"/>
</dbReference>
<evidence type="ECO:0000256" key="5">
    <source>
        <dbReference type="ARBA" id="ARBA00012267"/>
    </source>
</evidence>